<feature type="transmembrane region" description="Helical" evidence="1">
    <location>
        <begin position="20"/>
        <end position="41"/>
    </location>
</feature>
<dbReference type="RefSeq" id="WP_167667273.1">
    <property type="nucleotide sequence ID" value="NZ_JACCEV010000001.1"/>
</dbReference>
<keyword evidence="3" id="KW-1185">Reference proteome</keyword>
<accession>A0A853GMB0</accession>
<dbReference type="Proteomes" id="UP000554144">
    <property type="component" value="Unassembled WGS sequence"/>
</dbReference>
<dbReference type="EMBL" id="JACCEV010000001">
    <property type="protein sequence ID" value="NYT84128.1"/>
    <property type="molecule type" value="Genomic_DNA"/>
</dbReference>
<evidence type="ECO:0000313" key="3">
    <source>
        <dbReference type="Proteomes" id="UP000554144"/>
    </source>
</evidence>
<organism evidence="2 3">
    <name type="scientific">Pollutimonas harenae</name>
    <dbReference type="NCBI Taxonomy" id="657015"/>
    <lineage>
        <taxon>Bacteria</taxon>
        <taxon>Pseudomonadati</taxon>
        <taxon>Pseudomonadota</taxon>
        <taxon>Betaproteobacteria</taxon>
        <taxon>Burkholderiales</taxon>
        <taxon>Alcaligenaceae</taxon>
        <taxon>Pollutimonas</taxon>
    </lineage>
</organism>
<keyword evidence="1" id="KW-1133">Transmembrane helix</keyword>
<keyword evidence="1" id="KW-0472">Membrane</keyword>
<comment type="caution">
    <text evidence="2">The sequence shown here is derived from an EMBL/GenBank/DDBJ whole genome shotgun (WGS) entry which is preliminary data.</text>
</comment>
<reference evidence="2 3" key="1">
    <citation type="submission" date="2020-07" db="EMBL/GenBank/DDBJ databases">
        <title>Taxonomic revisions and descriptions of new bacterial species based on genomic comparisons in the high-G+C-content subgroup of the family Alcaligenaceae.</title>
        <authorList>
            <person name="Szabo A."/>
            <person name="Felfoldi T."/>
        </authorList>
    </citation>
    <scope>NUCLEOTIDE SEQUENCE [LARGE SCALE GENOMIC DNA]</scope>
    <source>
        <strain evidence="2 3">DSM 25667</strain>
    </source>
</reference>
<gene>
    <name evidence="2" type="ORF">H0A62_00805</name>
</gene>
<evidence type="ECO:0000313" key="2">
    <source>
        <dbReference type="EMBL" id="NYT84128.1"/>
    </source>
</evidence>
<proteinExistence type="predicted"/>
<sequence length="58" mass="6473">MTTHDNHLHETDAPLPQKGLWRYLGLAAVLLVMALAFAGYLSPEMRLQWANFAALCGF</sequence>
<name>A0A853GMB0_9BURK</name>
<protein>
    <submittedName>
        <fullName evidence="2">Uncharacterized protein</fullName>
    </submittedName>
</protein>
<evidence type="ECO:0000256" key="1">
    <source>
        <dbReference type="SAM" id="Phobius"/>
    </source>
</evidence>
<dbReference type="AlphaFoldDB" id="A0A853GMB0"/>
<keyword evidence="1" id="KW-0812">Transmembrane</keyword>